<evidence type="ECO:0000256" key="6">
    <source>
        <dbReference type="PROSITE-ProRule" id="PRU10141"/>
    </source>
</evidence>
<dbReference type="PROSITE" id="PS00108">
    <property type="entry name" value="PROTEIN_KINASE_ST"/>
    <property type="match status" value="1"/>
</dbReference>
<evidence type="ECO:0000256" key="4">
    <source>
        <dbReference type="ARBA" id="ARBA00022777"/>
    </source>
</evidence>
<evidence type="ECO:0000256" key="3">
    <source>
        <dbReference type="ARBA" id="ARBA00022741"/>
    </source>
</evidence>
<dbReference type="InterPro" id="IPR008271">
    <property type="entry name" value="Ser/Thr_kinase_AS"/>
</dbReference>
<accession>A0ABQ6MHK9</accession>
<protein>
    <recommendedName>
        <fullName evidence="8">Protein kinase domain-containing protein</fullName>
    </recommendedName>
</protein>
<dbReference type="InterPro" id="IPR017441">
    <property type="entry name" value="Protein_kinase_ATP_BS"/>
</dbReference>
<dbReference type="Pfam" id="PF00069">
    <property type="entry name" value="Pkinase"/>
    <property type="match status" value="1"/>
</dbReference>
<evidence type="ECO:0000256" key="1">
    <source>
        <dbReference type="ARBA" id="ARBA00022527"/>
    </source>
</evidence>
<organism evidence="9 10">
    <name type="scientific">Tetraparma gracilis</name>
    <dbReference type="NCBI Taxonomy" id="2962635"/>
    <lineage>
        <taxon>Eukaryota</taxon>
        <taxon>Sar</taxon>
        <taxon>Stramenopiles</taxon>
        <taxon>Ochrophyta</taxon>
        <taxon>Bolidophyceae</taxon>
        <taxon>Parmales</taxon>
        <taxon>Triparmaceae</taxon>
        <taxon>Tetraparma</taxon>
    </lineage>
</organism>
<feature type="compositionally biased region" description="Low complexity" evidence="7">
    <location>
        <begin position="452"/>
        <end position="468"/>
    </location>
</feature>
<name>A0ABQ6MHK9_9STRA</name>
<keyword evidence="1" id="KW-0723">Serine/threonine-protein kinase</keyword>
<keyword evidence="10" id="KW-1185">Reference proteome</keyword>
<evidence type="ECO:0000256" key="2">
    <source>
        <dbReference type="ARBA" id="ARBA00022679"/>
    </source>
</evidence>
<evidence type="ECO:0000313" key="9">
    <source>
        <dbReference type="EMBL" id="GMI26466.1"/>
    </source>
</evidence>
<feature type="domain" description="Protein kinase" evidence="8">
    <location>
        <begin position="98"/>
        <end position="375"/>
    </location>
</feature>
<keyword evidence="2" id="KW-0808">Transferase</keyword>
<evidence type="ECO:0000256" key="7">
    <source>
        <dbReference type="SAM" id="MobiDB-lite"/>
    </source>
</evidence>
<feature type="binding site" evidence="6">
    <location>
        <position position="131"/>
    </location>
    <ligand>
        <name>ATP</name>
        <dbReference type="ChEBI" id="CHEBI:30616"/>
    </ligand>
</feature>
<dbReference type="PANTHER" id="PTHR24346">
    <property type="entry name" value="MAP/MICROTUBULE AFFINITY-REGULATING KINASE"/>
    <property type="match status" value="1"/>
</dbReference>
<proteinExistence type="predicted"/>
<dbReference type="SMART" id="SM00220">
    <property type="entry name" value="S_TKc"/>
    <property type="match status" value="1"/>
</dbReference>
<dbReference type="Gene3D" id="1.10.510.10">
    <property type="entry name" value="Transferase(Phosphotransferase) domain 1"/>
    <property type="match status" value="1"/>
</dbReference>
<dbReference type="SUPFAM" id="SSF56112">
    <property type="entry name" value="Protein kinase-like (PK-like)"/>
    <property type="match status" value="1"/>
</dbReference>
<keyword evidence="5 6" id="KW-0067">ATP-binding</keyword>
<evidence type="ECO:0000256" key="5">
    <source>
        <dbReference type="ARBA" id="ARBA00022840"/>
    </source>
</evidence>
<dbReference type="Proteomes" id="UP001165060">
    <property type="component" value="Unassembled WGS sequence"/>
</dbReference>
<gene>
    <name evidence="9" type="ORF">TeGR_g3509</name>
</gene>
<dbReference type="InterPro" id="IPR011009">
    <property type="entry name" value="Kinase-like_dom_sf"/>
</dbReference>
<comment type="caution">
    <text evidence="9">The sequence shown here is derived from an EMBL/GenBank/DDBJ whole genome shotgun (WGS) entry which is preliminary data.</text>
</comment>
<dbReference type="PROSITE" id="PS00107">
    <property type="entry name" value="PROTEIN_KINASE_ATP"/>
    <property type="match status" value="1"/>
</dbReference>
<feature type="region of interest" description="Disordered" evidence="7">
    <location>
        <begin position="381"/>
        <end position="410"/>
    </location>
</feature>
<dbReference type="InterPro" id="IPR000719">
    <property type="entry name" value="Prot_kinase_dom"/>
</dbReference>
<keyword evidence="4" id="KW-0418">Kinase</keyword>
<evidence type="ECO:0000313" key="10">
    <source>
        <dbReference type="Proteomes" id="UP001165060"/>
    </source>
</evidence>
<sequence length="599" mass="65156">MSPEAFAMLQKEVESLQSAKMDMSVELNKAHQKIRLMTAQQKQAVDAFKVLQRRYEDLKADNSVVLWDYLPEKCSHVFSAIKPSNTNIFETDQRVGDYKLGKQLGEGQFANVHLATASGSNRVVAVKLIKKAQARSLQSLKRVQNEICVLQRVKHKNIVNLVDVIFTAKFVYMFVDLCQQDLFDYFDKHLEGVSPDVAREIITGIASPIAFLHSKGICHRDLKPENILLKRMEAGATPTADDIQICDFGLCRQHISSTDKTLSDFCGSPGFFPPEMVISGSNYNGLKVDVWSIGCILLELTIGHDRFCDEWMNTAYDYKVIKSPSSFEEKINYAVDTLDMNETLEPELSEFVMKCLVVDPDERCSAKHLMKMPWLGGGQPVMPPTPAMVPADSGGHSFSSSSSSSSSSSAPVPIAGAAAAAVAEADADGSDFFFSEAAGSNPNLSALAISQSPPSMAASPPSNASPAALKLGPRMHRTDSDCEIQELAKLKAKIAATSPKPVAATIFSTQSNKQLTTSEALSESLSNRMRLHYGASPTIVTSADSTVSPTHTMFPPISPGTDLPTTPTMASRVNVQAAKTPSAADFERMNDQWQTALKS</sequence>
<dbReference type="PANTHER" id="PTHR24346:SF82">
    <property type="entry name" value="KP78A-RELATED"/>
    <property type="match status" value="1"/>
</dbReference>
<feature type="region of interest" description="Disordered" evidence="7">
    <location>
        <begin position="451"/>
        <end position="478"/>
    </location>
</feature>
<feature type="compositionally biased region" description="Low complexity" evidence="7">
    <location>
        <begin position="388"/>
        <end position="410"/>
    </location>
</feature>
<keyword evidence="3 6" id="KW-0547">Nucleotide-binding</keyword>
<reference evidence="9 10" key="1">
    <citation type="journal article" date="2023" name="Commun. Biol.">
        <title>Genome analysis of Parmales, the sister group of diatoms, reveals the evolutionary specialization of diatoms from phago-mixotrophs to photoautotrophs.</title>
        <authorList>
            <person name="Ban H."/>
            <person name="Sato S."/>
            <person name="Yoshikawa S."/>
            <person name="Yamada K."/>
            <person name="Nakamura Y."/>
            <person name="Ichinomiya M."/>
            <person name="Sato N."/>
            <person name="Blanc-Mathieu R."/>
            <person name="Endo H."/>
            <person name="Kuwata A."/>
            <person name="Ogata H."/>
        </authorList>
    </citation>
    <scope>NUCLEOTIDE SEQUENCE [LARGE SCALE GENOMIC DNA]</scope>
</reference>
<dbReference type="EMBL" id="BRYB01001470">
    <property type="protein sequence ID" value="GMI26466.1"/>
    <property type="molecule type" value="Genomic_DNA"/>
</dbReference>
<dbReference type="PROSITE" id="PS50011">
    <property type="entry name" value="PROTEIN_KINASE_DOM"/>
    <property type="match status" value="1"/>
</dbReference>
<evidence type="ECO:0000259" key="8">
    <source>
        <dbReference type="PROSITE" id="PS50011"/>
    </source>
</evidence>